<evidence type="ECO:0000256" key="1">
    <source>
        <dbReference type="SAM" id="MobiDB-lite"/>
    </source>
</evidence>
<dbReference type="EMBL" id="AMGW01000005">
    <property type="protein sequence ID" value="EXJ56626.1"/>
    <property type="molecule type" value="Genomic_DNA"/>
</dbReference>
<dbReference type="GO" id="GO:0004519">
    <property type="term" value="F:endonuclease activity"/>
    <property type="evidence" value="ECO:0007669"/>
    <property type="project" value="InterPro"/>
</dbReference>
<name>W9VWM1_9EURO</name>
<evidence type="ECO:0000313" key="3">
    <source>
        <dbReference type="EMBL" id="EXJ56626.1"/>
    </source>
</evidence>
<protein>
    <recommendedName>
        <fullName evidence="2">Zinc-binding loop region of homing endonuclease domain-containing protein</fullName>
    </recommendedName>
</protein>
<dbReference type="GeneID" id="19181545"/>
<dbReference type="InterPro" id="IPR008704">
    <property type="entry name" value="Endonuclease_Zinc-binding_loop"/>
</dbReference>
<feature type="compositionally biased region" description="Low complexity" evidence="1">
    <location>
        <begin position="374"/>
        <end position="383"/>
    </location>
</feature>
<dbReference type="OrthoDB" id="4161214at2759"/>
<proteinExistence type="predicted"/>
<dbReference type="HOGENOM" id="CLU_331754_0_0_1"/>
<accession>W9VWM1</accession>
<reference evidence="3 4" key="1">
    <citation type="submission" date="2013-03" db="EMBL/GenBank/DDBJ databases">
        <title>The Genome Sequence of Cladophialophora yegresii CBS 114405.</title>
        <authorList>
            <consortium name="The Broad Institute Genomics Platform"/>
            <person name="Cuomo C."/>
            <person name="de Hoog S."/>
            <person name="Gorbushina A."/>
            <person name="Walker B."/>
            <person name="Young S.K."/>
            <person name="Zeng Q."/>
            <person name="Gargeya S."/>
            <person name="Fitzgerald M."/>
            <person name="Haas B."/>
            <person name="Abouelleil A."/>
            <person name="Allen A.W."/>
            <person name="Alvarado L."/>
            <person name="Arachchi H.M."/>
            <person name="Berlin A.M."/>
            <person name="Chapman S.B."/>
            <person name="Gainer-Dewar J."/>
            <person name="Goldberg J."/>
            <person name="Griggs A."/>
            <person name="Gujja S."/>
            <person name="Hansen M."/>
            <person name="Howarth C."/>
            <person name="Imamovic A."/>
            <person name="Ireland A."/>
            <person name="Larimer J."/>
            <person name="McCowan C."/>
            <person name="Murphy C."/>
            <person name="Pearson M."/>
            <person name="Poon T.W."/>
            <person name="Priest M."/>
            <person name="Roberts A."/>
            <person name="Saif S."/>
            <person name="Shea T."/>
            <person name="Sisk P."/>
            <person name="Sykes S."/>
            <person name="Wortman J."/>
            <person name="Nusbaum C."/>
            <person name="Birren B."/>
        </authorList>
    </citation>
    <scope>NUCLEOTIDE SEQUENCE [LARGE SCALE GENOMIC DNA]</scope>
    <source>
        <strain evidence="3 4">CBS 114405</strain>
    </source>
</reference>
<keyword evidence="4" id="KW-1185">Reference proteome</keyword>
<dbReference type="Pfam" id="PF05551">
    <property type="entry name" value="zf-His_Me_endon"/>
    <property type="match status" value="1"/>
</dbReference>
<dbReference type="InterPro" id="IPR044930">
    <property type="entry name" value="Homing_endonuclease_His-Me"/>
</dbReference>
<feature type="region of interest" description="Disordered" evidence="1">
    <location>
        <begin position="332"/>
        <end position="397"/>
    </location>
</feature>
<evidence type="ECO:0000259" key="2">
    <source>
        <dbReference type="Pfam" id="PF05551"/>
    </source>
</evidence>
<sequence length="738" mass="83673">MSSDLRKVEDVGVHLDRETARLVDWAEHPPPVSRPYSSTLATRTYRGFTDEDDKALVSWVEAASAADVPRNKMYEEYSALKPDHSALAYESRMRVLQQRGLARPPTVPVRPDRPFPNLDQATATGLPAESRMARASPPEHFDYADFRMDVDQSIIKLLGLTDRAALEALLRQPGLITALREHESDSTTPLQKANSSRECLDQHEGRAPHAWKITAATQAIRTNSPRYVGASVDKAAWTADDHEIRFVVRAALDAAGQAPRRPRPPFDADGWLAQCTETFWLFNWIRFIHRPSGGESDTQSRLRLKKQYWLSHLSRSLQRVDSDDVCTPWHLAGCGQPDSPEPAIASDDLGTADLDPPTDTSSLRQMEPPPRTSPPATRRPIPRYSMPTSKDKRQQKGISWLTQEIRDVFERNLSRRLSGWGLRADRVSTCVLVPGEWKNTEPLEILRTFTPDRAPDSEQPDRRLTISIDDVEVSCARAVAWFQEESWPRRAVELDQFLVAQSKDAPWEEMQGSHLCHHGCCINPAHIVWEPKDKNLSRNVCITSARHLRRYGPVPGLCVQHDPPCLLQHASLTTLESLYIQLFVLSRANNLPVAGSRVQPPAGHRMPTFESQLPLQMPCRDGVWIRLDEQSLVGGQSPRSTSLPNPPFSVKCRFCSTLKRWVQVDAFWSHIKNKHDDVPHEQRLEEIRRSAMQYKQHPGQASMDYNTKQRVDQALASSFSWEVVSNWHLARDTVKTKR</sequence>
<dbReference type="Gene3D" id="3.90.75.10">
    <property type="entry name" value="Homing Intron 3 (I-ppo) Encoded Endonuclease, Chain A"/>
    <property type="match status" value="1"/>
</dbReference>
<feature type="domain" description="Zinc-binding loop region of homing endonuclease" evidence="2">
    <location>
        <begin position="499"/>
        <end position="571"/>
    </location>
</feature>
<dbReference type="RefSeq" id="XP_007759160.1">
    <property type="nucleotide sequence ID" value="XM_007760970.1"/>
</dbReference>
<dbReference type="VEuPathDB" id="FungiDB:A1O7_06970"/>
<evidence type="ECO:0000313" key="4">
    <source>
        <dbReference type="Proteomes" id="UP000019473"/>
    </source>
</evidence>
<dbReference type="Proteomes" id="UP000019473">
    <property type="component" value="Unassembled WGS sequence"/>
</dbReference>
<gene>
    <name evidence="3" type="ORF">A1O7_06970</name>
</gene>
<dbReference type="AlphaFoldDB" id="W9VWM1"/>
<dbReference type="InterPro" id="IPR044925">
    <property type="entry name" value="His-Me_finger_sf"/>
</dbReference>
<organism evidence="3 4">
    <name type="scientific">Cladophialophora yegresii CBS 114405</name>
    <dbReference type="NCBI Taxonomy" id="1182544"/>
    <lineage>
        <taxon>Eukaryota</taxon>
        <taxon>Fungi</taxon>
        <taxon>Dikarya</taxon>
        <taxon>Ascomycota</taxon>
        <taxon>Pezizomycotina</taxon>
        <taxon>Eurotiomycetes</taxon>
        <taxon>Chaetothyriomycetidae</taxon>
        <taxon>Chaetothyriales</taxon>
        <taxon>Herpotrichiellaceae</taxon>
        <taxon>Cladophialophora</taxon>
    </lineage>
</organism>
<comment type="caution">
    <text evidence="3">The sequence shown here is derived from an EMBL/GenBank/DDBJ whole genome shotgun (WGS) entry which is preliminary data.</text>
</comment>
<dbReference type="SUPFAM" id="SSF54060">
    <property type="entry name" value="His-Me finger endonucleases"/>
    <property type="match status" value="1"/>
</dbReference>